<dbReference type="SUPFAM" id="SSF51905">
    <property type="entry name" value="FAD/NAD(P)-binding domain"/>
    <property type="match status" value="2"/>
</dbReference>
<dbReference type="Gene3D" id="3.50.50.60">
    <property type="entry name" value="FAD/NAD(P)-binding domain"/>
    <property type="match status" value="2"/>
</dbReference>
<organism evidence="7 8">
    <name type="scientific">Gordonia bronchialis (strain ATCC 25592 / DSM 43247 / BCRC 13721 / JCM 3198 / KCTC 3076 / NBRC 16047 / NCTC 10667)</name>
    <name type="common">Rhodococcus bronchialis</name>
    <dbReference type="NCBI Taxonomy" id="526226"/>
    <lineage>
        <taxon>Bacteria</taxon>
        <taxon>Bacillati</taxon>
        <taxon>Actinomycetota</taxon>
        <taxon>Actinomycetes</taxon>
        <taxon>Mycobacteriales</taxon>
        <taxon>Gordoniaceae</taxon>
        <taxon>Gordonia</taxon>
    </lineage>
</organism>
<keyword evidence="4" id="KW-0560">Oxidoreductase</keyword>
<dbReference type="InterPro" id="IPR028202">
    <property type="entry name" value="Reductase_C"/>
</dbReference>
<evidence type="ECO:0000256" key="3">
    <source>
        <dbReference type="ARBA" id="ARBA00022827"/>
    </source>
</evidence>
<dbReference type="Gene3D" id="3.30.390.30">
    <property type="match status" value="1"/>
</dbReference>
<dbReference type="KEGG" id="gbr:Gbro_4611"/>
<accession>D0L7F1</accession>
<name>D0L7F1_GORB4</name>
<gene>
    <name evidence="7" type="ordered locus">Gbro_4611</name>
</gene>
<keyword evidence="8" id="KW-1185">Reference proteome</keyword>
<dbReference type="EMBL" id="CP001802">
    <property type="protein sequence ID" value="ACY23740.1"/>
    <property type="molecule type" value="Genomic_DNA"/>
</dbReference>
<dbReference type="eggNOG" id="COG0446">
    <property type="taxonomic scope" value="Bacteria"/>
</dbReference>
<dbReference type="InterPro" id="IPR016156">
    <property type="entry name" value="FAD/NAD-linked_Rdtase_dimer_sf"/>
</dbReference>
<dbReference type="GO" id="GO:0005737">
    <property type="term" value="C:cytoplasm"/>
    <property type="evidence" value="ECO:0007669"/>
    <property type="project" value="TreeGrafter"/>
</dbReference>
<dbReference type="PRINTS" id="PR00368">
    <property type="entry name" value="FADPNR"/>
</dbReference>
<dbReference type="RefSeq" id="WP_012836224.1">
    <property type="nucleotide sequence ID" value="NC_013441.1"/>
</dbReference>
<dbReference type="PANTHER" id="PTHR43557:SF2">
    <property type="entry name" value="RIESKE DOMAIN-CONTAINING PROTEIN-RELATED"/>
    <property type="match status" value="1"/>
</dbReference>
<dbReference type="Pfam" id="PF14759">
    <property type="entry name" value="Reductase_C"/>
    <property type="match status" value="1"/>
</dbReference>
<dbReference type="GO" id="GO:0016651">
    <property type="term" value="F:oxidoreductase activity, acting on NAD(P)H"/>
    <property type="evidence" value="ECO:0007669"/>
    <property type="project" value="TreeGrafter"/>
</dbReference>
<evidence type="ECO:0000259" key="5">
    <source>
        <dbReference type="Pfam" id="PF07992"/>
    </source>
</evidence>
<dbReference type="InterPro" id="IPR036188">
    <property type="entry name" value="FAD/NAD-bd_sf"/>
</dbReference>
<sequence length="409" mass="43196">MPTIAIIGGGLAGAKAAQALREQDFDGDVVLFGAEDHLPYERPPLSKDYLAGSKSLSEFTVHDGDWYRDQRVDLRPGTAIEKIDAAGHSVSLPDGSSLSYEKLILATGSRSRHLDLPGADAGGVHHLRTYDDAVALSEAISDGVRIAIVGGGWIGLEVAASARERGAEVAVVEAAEQPLIGALGAEVGAVFADLHRAHGVDLHTGVGVQEIVVDDGRARGLRLDNGQRIDADLVLVAAGAIPNLEVAESAGLDIGDGGVLVTSGLRSSDPDIYAVGDIANAEHPVLGRRVRTEHWANALNQPAIAVTNALGGNAEYTNLPYFFTDQYDLGMEYAGLASGNDHVVFRGDVEGREFVVFWLDDDDHIRAGMQVNIWDQLDTIKELIASGNRVDTAKLADPDVGLGEVTVHS</sequence>
<keyword evidence="2" id="KW-0285">Flavoprotein</keyword>
<comment type="cofactor">
    <cofactor evidence="1">
        <name>FAD</name>
        <dbReference type="ChEBI" id="CHEBI:57692"/>
    </cofactor>
</comment>
<proteinExistence type="predicted"/>
<protein>
    <submittedName>
        <fullName evidence="7">FAD-dependent pyridine nucleotide-disulphide oxidoreductase</fullName>
    </submittedName>
</protein>
<evidence type="ECO:0000256" key="1">
    <source>
        <dbReference type="ARBA" id="ARBA00001974"/>
    </source>
</evidence>
<reference evidence="7 8" key="2">
    <citation type="journal article" date="2010" name="Stand. Genomic Sci.">
        <title>Complete genome sequence of Gordonia bronchialis type strain (3410).</title>
        <authorList>
            <person name="Ivanova N."/>
            <person name="Sikorski J."/>
            <person name="Jando M."/>
            <person name="Lapidus A."/>
            <person name="Nolan M."/>
            <person name="Lucas S."/>
            <person name="Del Rio T.G."/>
            <person name="Tice H."/>
            <person name="Copeland A."/>
            <person name="Cheng J.F."/>
            <person name="Chen F."/>
            <person name="Bruce D."/>
            <person name="Goodwin L."/>
            <person name="Pitluck S."/>
            <person name="Mavromatis K."/>
            <person name="Ovchinnikova G."/>
            <person name="Pati A."/>
            <person name="Chen A."/>
            <person name="Palaniappan K."/>
            <person name="Land M."/>
            <person name="Hauser L."/>
            <person name="Chang Y.J."/>
            <person name="Jeffries C.D."/>
            <person name="Chain P."/>
            <person name="Saunders E."/>
            <person name="Han C."/>
            <person name="Detter J.C."/>
            <person name="Brettin T."/>
            <person name="Rohde M."/>
            <person name="Goker M."/>
            <person name="Bristow J."/>
            <person name="Eisen J.A."/>
            <person name="Markowitz V."/>
            <person name="Hugenholtz P."/>
            <person name="Klenk H.P."/>
            <person name="Kyrpides N.C."/>
        </authorList>
    </citation>
    <scope>NUCLEOTIDE SEQUENCE [LARGE SCALE GENOMIC DNA]</scope>
    <source>
        <strain evidence="8">ATCC 25592 / DSM 43247 / BCRC 13721 / JCM 3198 / KCTC 3076 / NBRC 16047 / NCTC 10667</strain>
    </source>
</reference>
<evidence type="ECO:0000256" key="2">
    <source>
        <dbReference type="ARBA" id="ARBA00022630"/>
    </source>
</evidence>
<feature type="domain" description="Reductase C-terminal" evidence="6">
    <location>
        <begin position="321"/>
        <end position="404"/>
    </location>
</feature>
<dbReference type="Proteomes" id="UP000001219">
    <property type="component" value="Chromosome"/>
</dbReference>
<evidence type="ECO:0000313" key="8">
    <source>
        <dbReference type="Proteomes" id="UP000001219"/>
    </source>
</evidence>
<dbReference type="SUPFAM" id="SSF55424">
    <property type="entry name" value="FAD/NAD-linked reductases, dimerisation (C-terminal) domain"/>
    <property type="match status" value="1"/>
</dbReference>
<dbReference type="Pfam" id="PF07992">
    <property type="entry name" value="Pyr_redox_2"/>
    <property type="match status" value="1"/>
</dbReference>
<dbReference type="InterPro" id="IPR023753">
    <property type="entry name" value="FAD/NAD-binding_dom"/>
</dbReference>
<dbReference type="OrthoDB" id="4213189at2"/>
<dbReference type="HOGENOM" id="CLU_003291_4_0_11"/>
<evidence type="ECO:0000259" key="6">
    <source>
        <dbReference type="Pfam" id="PF14759"/>
    </source>
</evidence>
<dbReference type="PANTHER" id="PTHR43557">
    <property type="entry name" value="APOPTOSIS-INDUCING FACTOR 1"/>
    <property type="match status" value="1"/>
</dbReference>
<dbReference type="InterPro" id="IPR050446">
    <property type="entry name" value="FAD-oxidoreductase/Apoptosis"/>
</dbReference>
<keyword evidence="3" id="KW-0274">FAD</keyword>
<evidence type="ECO:0000256" key="4">
    <source>
        <dbReference type="ARBA" id="ARBA00023002"/>
    </source>
</evidence>
<feature type="domain" description="FAD/NAD(P)-binding" evidence="5">
    <location>
        <begin position="3"/>
        <end position="301"/>
    </location>
</feature>
<dbReference type="PRINTS" id="PR00411">
    <property type="entry name" value="PNDRDTASEI"/>
</dbReference>
<reference evidence="8" key="1">
    <citation type="submission" date="2009-10" db="EMBL/GenBank/DDBJ databases">
        <title>The complete chromosome of Gordonia bronchialis DSM 43247.</title>
        <authorList>
            <consortium name="US DOE Joint Genome Institute (JGI-PGF)"/>
            <person name="Lucas S."/>
            <person name="Copeland A."/>
            <person name="Lapidus A."/>
            <person name="Glavina del Rio T."/>
            <person name="Dalin E."/>
            <person name="Tice H."/>
            <person name="Bruce D."/>
            <person name="Goodwin L."/>
            <person name="Pitluck S."/>
            <person name="Kyrpides N."/>
            <person name="Mavromatis K."/>
            <person name="Ivanova N."/>
            <person name="Ovchinnikova G."/>
            <person name="Saunders E."/>
            <person name="Brettin T."/>
            <person name="Detter J.C."/>
            <person name="Han C."/>
            <person name="Larimer F."/>
            <person name="Land M."/>
            <person name="Hauser L."/>
            <person name="Markowitz V."/>
            <person name="Cheng J.-F."/>
            <person name="Hugenholtz P."/>
            <person name="Woyke T."/>
            <person name="Wu D."/>
            <person name="Jando M."/>
            <person name="Schneider S."/>
            <person name="Goeker M."/>
            <person name="Klenk H.-P."/>
            <person name="Eisen J.A."/>
        </authorList>
    </citation>
    <scope>NUCLEOTIDE SEQUENCE [LARGE SCALE GENOMIC DNA]</scope>
    <source>
        <strain evidence="8">ATCC 25592 / DSM 43247 / BCRC 13721 / JCM 3198 / KCTC 3076 / NBRC 16047 / NCTC 10667</strain>
    </source>
</reference>
<evidence type="ECO:0000313" key="7">
    <source>
        <dbReference type="EMBL" id="ACY23740.1"/>
    </source>
</evidence>
<dbReference type="STRING" id="526226.Gbro_4611"/>
<dbReference type="AlphaFoldDB" id="D0L7F1"/>